<dbReference type="AlphaFoldDB" id="F3FEU5"/>
<dbReference type="HOGENOM" id="CLU_2864524_0_0_6"/>
<dbReference type="EMBL" id="AEAH01000306">
    <property type="protein sequence ID" value="EGH28731.1"/>
    <property type="molecule type" value="Genomic_DNA"/>
</dbReference>
<proteinExistence type="predicted"/>
<evidence type="ECO:0000313" key="2">
    <source>
        <dbReference type="Proteomes" id="UP000004471"/>
    </source>
</evidence>
<accession>F3FEU5</accession>
<dbReference type="Proteomes" id="UP000004471">
    <property type="component" value="Unassembled WGS sequence"/>
</dbReference>
<sequence length="64" mass="6970">MLIDIKMLDADLARFSEGDVGNIVARRAGKWHAHRRNRFCASAVTTEFVYQSGGGSAPVFSLTA</sequence>
<organism evidence="1 2">
    <name type="scientific">Pseudomonas syringae pv. japonica str. M301072</name>
    <dbReference type="NCBI Taxonomy" id="629262"/>
    <lineage>
        <taxon>Bacteria</taxon>
        <taxon>Pseudomonadati</taxon>
        <taxon>Pseudomonadota</taxon>
        <taxon>Gammaproteobacteria</taxon>
        <taxon>Pseudomonadales</taxon>
        <taxon>Pseudomonadaceae</taxon>
        <taxon>Pseudomonas</taxon>
        <taxon>Pseudomonas syringae</taxon>
    </lineage>
</organism>
<comment type="caution">
    <text evidence="1">The sequence shown here is derived from an EMBL/GenBank/DDBJ whole genome shotgun (WGS) entry which is preliminary data.</text>
</comment>
<reference evidence="1 2" key="1">
    <citation type="journal article" date="2011" name="PLoS Pathog.">
        <title>Dynamic evolution of pathogenicity revealed by sequencing and comparative genomics of 19 Pseudomonas syringae isolates.</title>
        <authorList>
            <person name="Baltrus D.A."/>
            <person name="Nishimura M.T."/>
            <person name="Romanchuk A."/>
            <person name="Chang J.H."/>
            <person name="Mukhtar M.S."/>
            <person name="Cherkis K."/>
            <person name="Roach J."/>
            <person name="Grant S.R."/>
            <person name="Jones C.D."/>
            <person name="Dangl J.L."/>
        </authorList>
    </citation>
    <scope>NUCLEOTIDE SEQUENCE [LARGE SCALE GENOMIC DNA]</scope>
    <source>
        <strain evidence="2">M301072PT</strain>
    </source>
</reference>
<protein>
    <submittedName>
        <fullName evidence="1">Uncharacterized protein</fullName>
    </submittedName>
</protein>
<evidence type="ECO:0000313" key="1">
    <source>
        <dbReference type="EMBL" id="EGH28731.1"/>
    </source>
</evidence>
<name>F3FEU5_PSESX</name>
<gene>
    <name evidence="1" type="ORF">PSYJA_07006</name>
</gene>